<reference evidence="1 2" key="1">
    <citation type="journal article" date="2016" name="Genome Announc.">
        <title>Draft Genome Sequence of the Thermotolerant Cyanobacterium Desertifilum sp. IPPAS B-1220.</title>
        <authorList>
            <person name="Mironov K.S."/>
            <person name="Sinetova M.A."/>
            <person name="Bolatkhan K."/>
            <person name="Zayadan B.K."/>
            <person name="Ustinova V.V."/>
            <person name="Kupriyanova E.V."/>
            <person name="Skrypnik A.N."/>
            <person name="Gogoleva N.E."/>
            <person name="Gogolev Y.V."/>
            <person name="Los D.A."/>
        </authorList>
    </citation>
    <scope>NUCLEOTIDE SEQUENCE [LARGE SCALE GENOMIC DNA]</scope>
    <source>
        <strain evidence="1 2">IPPAS B-1220</strain>
    </source>
</reference>
<organism evidence="1 2">
    <name type="scientific">Desertifilum tharense IPPAS B-1220</name>
    <dbReference type="NCBI Taxonomy" id="1781255"/>
    <lineage>
        <taxon>Bacteria</taxon>
        <taxon>Bacillati</taxon>
        <taxon>Cyanobacteriota</taxon>
        <taxon>Cyanophyceae</taxon>
        <taxon>Desertifilales</taxon>
        <taxon>Desertifilaceae</taxon>
        <taxon>Desertifilum</taxon>
    </lineage>
</organism>
<dbReference type="EMBL" id="CP182909">
    <property type="protein sequence ID" value="XPM63776.1"/>
    <property type="molecule type" value="Genomic_DNA"/>
</dbReference>
<dbReference type="Proteomes" id="UP000095472">
    <property type="component" value="Chromosome"/>
</dbReference>
<sequence length="76" mass="8702">MKVSLFSAMVMSVLRLLNPSKLEVKLKYVRPKNIRATHPRRSRYDSDESKGRSVRSQSPLPFNSKGRARIDVSLKS</sequence>
<evidence type="ECO:0000313" key="2">
    <source>
        <dbReference type="Proteomes" id="UP000095472"/>
    </source>
</evidence>
<keyword evidence="2" id="KW-1185">Reference proteome</keyword>
<protein>
    <submittedName>
        <fullName evidence="1">Uncharacterized protein</fullName>
    </submittedName>
</protein>
<accession>A0ACD5GSH0</accession>
<gene>
    <name evidence="1" type="ORF">BH720_032065</name>
</gene>
<name>A0ACD5GSH0_9CYAN</name>
<proteinExistence type="predicted"/>
<evidence type="ECO:0000313" key="1">
    <source>
        <dbReference type="EMBL" id="XPM63776.1"/>
    </source>
</evidence>